<evidence type="ECO:0000313" key="3">
    <source>
        <dbReference type="Proteomes" id="UP000622797"/>
    </source>
</evidence>
<feature type="region of interest" description="Disordered" evidence="1">
    <location>
        <begin position="111"/>
        <end position="172"/>
    </location>
</feature>
<dbReference type="EMBL" id="JABEXW010000394">
    <property type="protein sequence ID" value="KAF4964675.1"/>
    <property type="molecule type" value="Genomic_DNA"/>
</dbReference>
<comment type="caution">
    <text evidence="2">The sequence shown here is derived from an EMBL/GenBank/DDBJ whole genome shotgun (WGS) entry which is preliminary data.</text>
</comment>
<dbReference type="OrthoDB" id="343875at2759"/>
<dbReference type="AlphaFoldDB" id="A0A8H4TVD2"/>
<keyword evidence="3" id="KW-1185">Reference proteome</keyword>
<feature type="compositionally biased region" description="Basic and acidic residues" evidence="1">
    <location>
        <begin position="123"/>
        <end position="137"/>
    </location>
</feature>
<evidence type="ECO:0000313" key="2">
    <source>
        <dbReference type="EMBL" id="KAF4964675.1"/>
    </source>
</evidence>
<dbReference type="Proteomes" id="UP000622797">
    <property type="component" value="Unassembled WGS sequence"/>
</dbReference>
<gene>
    <name evidence="2" type="ORF">FSARC_7436</name>
</gene>
<sequence>MPITLIFGVVLVLYPEPEPEPEMRSQFWLRLASTLHTFGGLPRYEELKAANILLGLYYLDASGHVPVNSDEFLKLYKKAMTEYTQKSFKLDRDFPLTCSTFAGYFLSRKATPKSTPSGSVGRVQRDSRKERGKAPKELRKRKQAESQSSHGLDGSMASSASNESDSHIQALS</sequence>
<reference evidence="2" key="2">
    <citation type="submission" date="2020-05" db="EMBL/GenBank/DDBJ databases">
        <authorList>
            <person name="Kim H.-S."/>
            <person name="Proctor R.H."/>
            <person name="Brown D.W."/>
        </authorList>
    </citation>
    <scope>NUCLEOTIDE SEQUENCE</scope>
    <source>
        <strain evidence="2">NRRL 20472</strain>
    </source>
</reference>
<protein>
    <submittedName>
        <fullName evidence="2">Uncharacterized protein</fullName>
    </submittedName>
</protein>
<evidence type="ECO:0000256" key="1">
    <source>
        <dbReference type="SAM" id="MobiDB-lite"/>
    </source>
</evidence>
<name>A0A8H4TVD2_9HYPO</name>
<reference evidence="2" key="1">
    <citation type="journal article" date="2020" name="BMC Genomics">
        <title>Correction to: Identification and distribution of gene clusters required for synthesis of sphingolipid metabolism inhibitors in diverse species of the filamentous fungus Fusarium.</title>
        <authorList>
            <person name="Kim H.S."/>
            <person name="Lohmar J.M."/>
            <person name="Busman M."/>
            <person name="Brown D.W."/>
            <person name="Naumann T.A."/>
            <person name="Divon H.H."/>
            <person name="Lysoe E."/>
            <person name="Uhlig S."/>
            <person name="Proctor R.H."/>
        </authorList>
    </citation>
    <scope>NUCLEOTIDE SEQUENCE</scope>
    <source>
        <strain evidence="2">NRRL 20472</strain>
    </source>
</reference>
<proteinExistence type="predicted"/>
<organism evidence="2 3">
    <name type="scientific">Fusarium sarcochroum</name>
    <dbReference type="NCBI Taxonomy" id="1208366"/>
    <lineage>
        <taxon>Eukaryota</taxon>
        <taxon>Fungi</taxon>
        <taxon>Dikarya</taxon>
        <taxon>Ascomycota</taxon>
        <taxon>Pezizomycotina</taxon>
        <taxon>Sordariomycetes</taxon>
        <taxon>Hypocreomycetidae</taxon>
        <taxon>Hypocreales</taxon>
        <taxon>Nectriaceae</taxon>
        <taxon>Fusarium</taxon>
        <taxon>Fusarium lateritium species complex</taxon>
    </lineage>
</organism>
<accession>A0A8H4TVD2</accession>